<proteinExistence type="predicted"/>
<evidence type="ECO:0000313" key="3">
    <source>
        <dbReference type="EMBL" id="TQJ09548.1"/>
    </source>
</evidence>
<dbReference type="GO" id="GO:0016887">
    <property type="term" value="F:ATP hydrolysis activity"/>
    <property type="evidence" value="ECO:0007669"/>
    <property type="project" value="TreeGrafter"/>
</dbReference>
<dbReference type="GO" id="GO:0005829">
    <property type="term" value="C:cytosol"/>
    <property type="evidence" value="ECO:0007669"/>
    <property type="project" value="TreeGrafter"/>
</dbReference>
<feature type="domain" description="AAA" evidence="2">
    <location>
        <begin position="131"/>
        <end position="282"/>
    </location>
</feature>
<sequence length="400" mass="42145">MTVLWDTDPEAADRYAVALGEHLVVAESASAVQRLLDAEPHLLVVAGPHVPLDAACQLASALRLTRPALGVVLTRTRVDVAVLQQAVTAGVRAVVAADDLPSVADACRKSRELSDQLAGIASGTGPAAMGRVVTVFSAKGGVGKTTFSTNIGVHLATMGYRTLVLDLDLGFGDVAISLQLVPRQTLEDVVGMAGSLDEPALAQVVTTHPTGLDVLCAPLTPGGADRVPGEVVSEVLRVARRSYDFVIVDTPPAFTDHVLASFDSSDAAVLIATLDIPAIKNLRLTLDTLDLLGMPRERRTVVLNRSDSKVGLRTSDVAATIKQDIAVMVPGSVDVPASVNKGVPILLEDPRHPVSVALRTLTERYVLAPFRTDARPGPRQAEPAPERSHGRRLLSWGSRG</sequence>
<keyword evidence="4" id="KW-1185">Reference proteome</keyword>
<dbReference type="Pfam" id="PF13614">
    <property type="entry name" value="AAA_31"/>
    <property type="match status" value="1"/>
</dbReference>
<dbReference type="OrthoDB" id="3448281at2"/>
<dbReference type="GO" id="GO:0005524">
    <property type="term" value="F:ATP binding"/>
    <property type="evidence" value="ECO:0007669"/>
    <property type="project" value="TreeGrafter"/>
</dbReference>
<dbReference type="Proteomes" id="UP000317893">
    <property type="component" value="Unassembled WGS sequence"/>
</dbReference>
<organism evidence="3 4">
    <name type="scientific">Lapillicoccus jejuensis</name>
    <dbReference type="NCBI Taxonomy" id="402171"/>
    <lineage>
        <taxon>Bacteria</taxon>
        <taxon>Bacillati</taxon>
        <taxon>Actinomycetota</taxon>
        <taxon>Actinomycetes</taxon>
        <taxon>Micrococcales</taxon>
        <taxon>Intrasporangiaceae</taxon>
        <taxon>Lapillicoccus</taxon>
    </lineage>
</organism>
<dbReference type="InterPro" id="IPR050625">
    <property type="entry name" value="ParA/MinD_ATPase"/>
</dbReference>
<dbReference type="InterPro" id="IPR025669">
    <property type="entry name" value="AAA_dom"/>
</dbReference>
<name>A0A542E2J0_9MICO</name>
<accession>A0A542E2J0</accession>
<evidence type="ECO:0000313" key="4">
    <source>
        <dbReference type="Proteomes" id="UP000317893"/>
    </source>
</evidence>
<dbReference type="PANTHER" id="PTHR43384">
    <property type="entry name" value="SEPTUM SITE-DETERMINING PROTEIN MIND HOMOLOG, CHLOROPLASTIC-RELATED"/>
    <property type="match status" value="1"/>
</dbReference>
<dbReference type="Gene3D" id="3.40.50.300">
    <property type="entry name" value="P-loop containing nucleotide triphosphate hydrolases"/>
    <property type="match status" value="1"/>
</dbReference>
<dbReference type="AlphaFoldDB" id="A0A542E2J0"/>
<gene>
    <name evidence="3" type="ORF">FB458_2660</name>
</gene>
<reference evidence="3 4" key="1">
    <citation type="submission" date="2019-06" db="EMBL/GenBank/DDBJ databases">
        <title>Sequencing the genomes of 1000 actinobacteria strains.</title>
        <authorList>
            <person name="Klenk H.-P."/>
        </authorList>
    </citation>
    <scope>NUCLEOTIDE SEQUENCE [LARGE SCALE GENOMIC DNA]</scope>
    <source>
        <strain evidence="3 4">DSM 18607</strain>
    </source>
</reference>
<evidence type="ECO:0000259" key="2">
    <source>
        <dbReference type="Pfam" id="PF13614"/>
    </source>
</evidence>
<dbReference type="GO" id="GO:0051782">
    <property type="term" value="P:negative regulation of cell division"/>
    <property type="evidence" value="ECO:0007669"/>
    <property type="project" value="TreeGrafter"/>
</dbReference>
<protein>
    <submittedName>
        <fullName evidence="3">Pilus assembly protein CpaE</fullName>
    </submittedName>
</protein>
<dbReference type="SUPFAM" id="SSF52540">
    <property type="entry name" value="P-loop containing nucleoside triphosphate hydrolases"/>
    <property type="match status" value="1"/>
</dbReference>
<dbReference type="PANTHER" id="PTHR43384:SF13">
    <property type="entry name" value="SLR0110 PROTEIN"/>
    <property type="match status" value="1"/>
</dbReference>
<dbReference type="GO" id="GO:0009898">
    <property type="term" value="C:cytoplasmic side of plasma membrane"/>
    <property type="evidence" value="ECO:0007669"/>
    <property type="project" value="TreeGrafter"/>
</dbReference>
<dbReference type="RefSeq" id="WP_141848899.1">
    <property type="nucleotide sequence ID" value="NZ_BAAAPR010000009.1"/>
</dbReference>
<dbReference type="EMBL" id="VFMN01000001">
    <property type="protein sequence ID" value="TQJ09548.1"/>
    <property type="molecule type" value="Genomic_DNA"/>
</dbReference>
<comment type="caution">
    <text evidence="3">The sequence shown here is derived from an EMBL/GenBank/DDBJ whole genome shotgun (WGS) entry which is preliminary data.</text>
</comment>
<feature type="region of interest" description="Disordered" evidence="1">
    <location>
        <begin position="372"/>
        <end position="400"/>
    </location>
</feature>
<dbReference type="InterPro" id="IPR027417">
    <property type="entry name" value="P-loop_NTPase"/>
</dbReference>
<evidence type="ECO:0000256" key="1">
    <source>
        <dbReference type="SAM" id="MobiDB-lite"/>
    </source>
</evidence>